<feature type="compositionally biased region" description="Polar residues" evidence="8">
    <location>
        <begin position="29"/>
        <end position="40"/>
    </location>
</feature>
<comment type="subcellular location">
    <subcellularLocation>
        <location evidence="1">Membrane</location>
        <topology evidence="1">Single-pass membrane protein</topology>
    </subcellularLocation>
</comment>
<name>A0AAV6H135_9TELE</name>
<dbReference type="PANTHER" id="PTHR10760:SF1">
    <property type="entry name" value="TORSIN-4A"/>
    <property type="match status" value="1"/>
</dbReference>
<sequence length="409" mass="46211">MRDNDLSNGGLESQVDEEGRGEEEEKKTTPLNPSSQSLFSPQLKAMMRIRNKYQALKKRRISSNSAAAATPRANMPEVFTFEQLTEQKKRRRKSRVLFPSDSRKFLPKEKERSRAKPFLILFSIIVFLQVYNAIENLDDHVVKYDLEGLEKTLGREVFGQKRGVETLMEHLRDYLSTYSHKRPLALSVHGPSGVGKSHLGRLLTRHFRSVVGDQLVVQYFALHNCPPSESPGRCAVELTARVAQVVARAEADERIPVVVLDEAHAMRPPVLNALLELLRPDQSNEFLNIVYVLLGSLGHEEIIRHVLQNSSSSSSSSFWKSQEDDMEDVIRSSLAEQHPLWAEVDVVALTLLEKSHVVECFLEEMTREGFYPDLGHVDQLAGELSYYSAGGRQYSQNGCKQVVAKVNLL</sequence>
<evidence type="ECO:0000313" key="10">
    <source>
        <dbReference type="EMBL" id="KAG5281068.1"/>
    </source>
</evidence>
<gene>
    <name evidence="10" type="ORF">AALO_G00067070</name>
</gene>
<dbReference type="InterPro" id="IPR049337">
    <property type="entry name" value="TOR1A_C"/>
</dbReference>
<dbReference type="SMART" id="SM00382">
    <property type="entry name" value="AAA"/>
    <property type="match status" value="1"/>
</dbReference>
<keyword evidence="7" id="KW-0472">Membrane</keyword>
<evidence type="ECO:0000256" key="2">
    <source>
        <dbReference type="ARBA" id="ARBA00006235"/>
    </source>
</evidence>
<evidence type="ECO:0000256" key="3">
    <source>
        <dbReference type="ARBA" id="ARBA00022692"/>
    </source>
</evidence>
<dbReference type="Pfam" id="PF21376">
    <property type="entry name" value="TOR1A_C"/>
    <property type="match status" value="1"/>
</dbReference>
<dbReference type="GO" id="GO:0016020">
    <property type="term" value="C:membrane"/>
    <property type="evidence" value="ECO:0007669"/>
    <property type="project" value="UniProtKB-SubCell"/>
</dbReference>
<dbReference type="SUPFAM" id="SSF52540">
    <property type="entry name" value="P-loop containing nucleoside triphosphate hydrolases"/>
    <property type="match status" value="1"/>
</dbReference>
<dbReference type="EMBL" id="JADWDJ010000005">
    <property type="protein sequence ID" value="KAG5281068.1"/>
    <property type="molecule type" value="Genomic_DNA"/>
</dbReference>
<evidence type="ECO:0000256" key="4">
    <source>
        <dbReference type="ARBA" id="ARBA00022741"/>
    </source>
</evidence>
<feature type="region of interest" description="Disordered" evidence="8">
    <location>
        <begin position="1"/>
        <end position="40"/>
    </location>
</feature>
<dbReference type="GO" id="GO:0016887">
    <property type="term" value="F:ATP hydrolysis activity"/>
    <property type="evidence" value="ECO:0007669"/>
    <property type="project" value="InterPro"/>
</dbReference>
<dbReference type="Proteomes" id="UP000823561">
    <property type="component" value="Chromosome 5"/>
</dbReference>
<dbReference type="InterPro" id="IPR003593">
    <property type="entry name" value="AAA+_ATPase"/>
</dbReference>
<protein>
    <recommendedName>
        <fullName evidence="9">AAA+ ATPase domain-containing protein</fullName>
    </recommendedName>
</protein>
<evidence type="ECO:0000256" key="8">
    <source>
        <dbReference type="SAM" id="MobiDB-lite"/>
    </source>
</evidence>
<feature type="compositionally biased region" description="Polar residues" evidence="8">
    <location>
        <begin position="1"/>
        <end position="11"/>
    </location>
</feature>
<evidence type="ECO:0000256" key="7">
    <source>
        <dbReference type="ARBA" id="ARBA00023136"/>
    </source>
</evidence>
<keyword evidence="6" id="KW-1133">Transmembrane helix</keyword>
<keyword evidence="4" id="KW-0547">Nucleotide-binding</keyword>
<proteinExistence type="inferred from homology"/>
<evidence type="ECO:0000313" key="11">
    <source>
        <dbReference type="Proteomes" id="UP000823561"/>
    </source>
</evidence>
<dbReference type="Pfam" id="PF06309">
    <property type="entry name" value="Torsin"/>
    <property type="match status" value="1"/>
</dbReference>
<dbReference type="PRINTS" id="PR00300">
    <property type="entry name" value="CLPPROTEASEA"/>
</dbReference>
<keyword evidence="11" id="KW-1185">Reference proteome</keyword>
<keyword evidence="5" id="KW-0067">ATP-binding</keyword>
<dbReference type="AlphaFoldDB" id="A0AAV6H135"/>
<organism evidence="10 11">
    <name type="scientific">Alosa alosa</name>
    <name type="common">allis shad</name>
    <dbReference type="NCBI Taxonomy" id="278164"/>
    <lineage>
        <taxon>Eukaryota</taxon>
        <taxon>Metazoa</taxon>
        <taxon>Chordata</taxon>
        <taxon>Craniata</taxon>
        <taxon>Vertebrata</taxon>
        <taxon>Euteleostomi</taxon>
        <taxon>Actinopterygii</taxon>
        <taxon>Neopterygii</taxon>
        <taxon>Teleostei</taxon>
        <taxon>Clupei</taxon>
        <taxon>Clupeiformes</taxon>
        <taxon>Clupeoidei</taxon>
        <taxon>Clupeidae</taxon>
        <taxon>Alosa</taxon>
    </lineage>
</organism>
<evidence type="ECO:0000256" key="1">
    <source>
        <dbReference type="ARBA" id="ARBA00004167"/>
    </source>
</evidence>
<comment type="similarity">
    <text evidence="2">Belongs to the ClpA/ClpB family. Torsin subfamily.</text>
</comment>
<dbReference type="GO" id="GO:0005788">
    <property type="term" value="C:endoplasmic reticulum lumen"/>
    <property type="evidence" value="ECO:0007669"/>
    <property type="project" value="TreeGrafter"/>
</dbReference>
<reference evidence="10" key="1">
    <citation type="submission" date="2020-10" db="EMBL/GenBank/DDBJ databases">
        <title>Chromosome-scale genome assembly of the Allis shad, Alosa alosa.</title>
        <authorList>
            <person name="Margot Z."/>
            <person name="Christophe K."/>
            <person name="Cabau C."/>
            <person name="Louis A."/>
            <person name="Berthelot C."/>
            <person name="Parey E."/>
            <person name="Roest Crollius H."/>
            <person name="Montfort J."/>
            <person name="Robinson-Rechavi M."/>
            <person name="Bucao C."/>
            <person name="Bouchez O."/>
            <person name="Gislard M."/>
            <person name="Lluch J."/>
            <person name="Milhes M."/>
            <person name="Lampietro C."/>
            <person name="Lopez Roques C."/>
            <person name="Donnadieu C."/>
            <person name="Braasch I."/>
            <person name="Desvignes T."/>
            <person name="Postlethwait J."/>
            <person name="Bobe J."/>
            <person name="Guiguen Y."/>
        </authorList>
    </citation>
    <scope>NUCLEOTIDE SEQUENCE</scope>
    <source>
        <strain evidence="10">M-15738</strain>
        <tissue evidence="10">Blood</tissue>
    </source>
</reference>
<dbReference type="GO" id="GO:0005635">
    <property type="term" value="C:nuclear envelope"/>
    <property type="evidence" value="ECO:0007669"/>
    <property type="project" value="TreeGrafter"/>
</dbReference>
<evidence type="ECO:0000259" key="9">
    <source>
        <dbReference type="SMART" id="SM00382"/>
    </source>
</evidence>
<dbReference type="InterPro" id="IPR010448">
    <property type="entry name" value="Torsin"/>
</dbReference>
<keyword evidence="3" id="KW-0812">Transmembrane</keyword>
<dbReference type="PANTHER" id="PTHR10760">
    <property type="entry name" value="TORSIN"/>
    <property type="match status" value="1"/>
</dbReference>
<dbReference type="InterPro" id="IPR001270">
    <property type="entry name" value="ClpA/B"/>
</dbReference>
<dbReference type="GO" id="GO:0005524">
    <property type="term" value="F:ATP binding"/>
    <property type="evidence" value="ECO:0007669"/>
    <property type="project" value="UniProtKB-KW"/>
</dbReference>
<dbReference type="InterPro" id="IPR027417">
    <property type="entry name" value="P-loop_NTPase"/>
</dbReference>
<accession>A0AAV6H135</accession>
<evidence type="ECO:0000256" key="5">
    <source>
        <dbReference type="ARBA" id="ARBA00022840"/>
    </source>
</evidence>
<dbReference type="Gene3D" id="3.40.50.300">
    <property type="entry name" value="P-loop containing nucleotide triphosphate hydrolases"/>
    <property type="match status" value="1"/>
</dbReference>
<evidence type="ECO:0000256" key="6">
    <source>
        <dbReference type="ARBA" id="ARBA00022989"/>
    </source>
</evidence>
<comment type="caution">
    <text evidence="10">The sequence shown here is derived from an EMBL/GenBank/DDBJ whole genome shotgun (WGS) entry which is preliminary data.</text>
</comment>
<feature type="domain" description="AAA+ ATPase" evidence="9">
    <location>
        <begin position="182"/>
        <end position="369"/>
    </location>
</feature>